<keyword evidence="1" id="KW-1133">Transmembrane helix</keyword>
<sequence>MNGRKDGTRRSMLLPAAQPDHPTCFNQHRGVRSTVFEIMNLLILFTVLSSTLFHTTASAQSSQNATTFALLYGYPLLAWQNYYAPIINEVGANTWYHNRNLQTAADREVVKPNVDTLYSNLVYDLPIQNIEITIPDIPADEFKLFSFYDPYGVNYANVGTSGFYKPGKYLIKPYNRGNGNSAVGLTNSTSSRYVGVVNTPNFYGTILVRWGATSSNLPQIHKYQDACSAFLVPTPDAIVGPAAPPLLQSLIPVYNDSALPAPNVLNLLVAFEPPNPPPQLAAAGISAWNHSYTPPPNVDLDLANATALRQALATTILPSTNKALNNNWTLLAPSTLGIYGDDYALRAAVSLSGYLALRAPFAIYPTFNNVSASNPGNAGVIFLEADEAVLLTFSGKPPVDSQAGFWSLTAYGGDLGSYHLVPNERDVYALGDRSNLTYPNGGRVYGGNSTGEEFQILLQPADVPPPANWTSNWLPAPSGGGNVVPQLRFYGAEEPLEEGTYVYPKVEKIGVITGQGVTVPATGAGSSVDVVGGSVVAAVVCVLACVVLLG</sequence>
<keyword evidence="1" id="KW-0472">Membrane</keyword>
<dbReference type="Gene3D" id="2.60.120.600">
    <property type="entry name" value="Domain of unknown function DUF1214, C-terminal domain"/>
    <property type="match status" value="1"/>
</dbReference>
<dbReference type="PANTHER" id="PTHR36509">
    <property type="entry name" value="BLL3101 PROTEIN"/>
    <property type="match status" value="1"/>
</dbReference>
<accession>A0AAV9PLS0</accession>
<comment type="caution">
    <text evidence="4">The sequence shown here is derived from an EMBL/GenBank/DDBJ whole genome shotgun (WGS) entry which is preliminary data.</text>
</comment>
<dbReference type="AlphaFoldDB" id="A0AAV9PLS0"/>
<dbReference type="InterPro" id="IPR010679">
    <property type="entry name" value="DUF1254"/>
</dbReference>
<dbReference type="InterPro" id="IPR037049">
    <property type="entry name" value="DUF1214_C_sf"/>
</dbReference>
<dbReference type="Pfam" id="PF06742">
    <property type="entry name" value="DUF1214"/>
    <property type="match status" value="1"/>
</dbReference>
<feature type="transmembrane region" description="Helical" evidence="1">
    <location>
        <begin position="35"/>
        <end position="53"/>
    </location>
</feature>
<dbReference type="SUPFAM" id="SSF160935">
    <property type="entry name" value="VPA0735-like"/>
    <property type="match status" value="1"/>
</dbReference>
<dbReference type="Gene3D" id="2.60.40.1610">
    <property type="entry name" value="Domain of unknown function DUF1254"/>
    <property type="match status" value="1"/>
</dbReference>
<dbReference type="InterPro" id="IPR037050">
    <property type="entry name" value="DUF1254_sf"/>
</dbReference>
<reference evidence="4 5" key="1">
    <citation type="submission" date="2023-08" db="EMBL/GenBank/DDBJ databases">
        <title>Black Yeasts Isolated from many extreme environments.</title>
        <authorList>
            <person name="Coleine C."/>
            <person name="Stajich J.E."/>
            <person name="Selbmann L."/>
        </authorList>
    </citation>
    <scope>NUCLEOTIDE SEQUENCE [LARGE SCALE GENOMIC DNA]</scope>
    <source>
        <strain evidence="4 5">CCFEE 5935</strain>
    </source>
</reference>
<evidence type="ECO:0000313" key="5">
    <source>
        <dbReference type="Proteomes" id="UP001337655"/>
    </source>
</evidence>
<dbReference type="PANTHER" id="PTHR36509:SF2">
    <property type="entry name" value="BLL3101 PROTEIN"/>
    <property type="match status" value="1"/>
</dbReference>
<evidence type="ECO:0000313" key="4">
    <source>
        <dbReference type="EMBL" id="KAK5174736.1"/>
    </source>
</evidence>
<dbReference type="GeneID" id="89923165"/>
<evidence type="ECO:0000256" key="1">
    <source>
        <dbReference type="SAM" id="Phobius"/>
    </source>
</evidence>
<dbReference type="EMBL" id="JAVRRT010000002">
    <property type="protein sequence ID" value="KAK5174736.1"/>
    <property type="molecule type" value="Genomic_DNA"/>
</dbReference>
<feature type="domain" description="DUF1254" evidence="3">
    <location>
        <begin position="93"/>
        <end position="226"/>
    </location>
</feature>
<proteinExistence type="predicted"/>
<dbReference type="Proteomes" id="UP001337655">
    <property type="component" value="Unassembled WGS sequence"/>
</dbReference>
<evidence type="ECO:0000259" key="2">
    <source>
        <dbReference type="Pfam" id="PF06742"/>
    </source>
</evidence>
<gene>
    <name evidence="4" type="ORF">LTR77_001818</name>
</gene>
<dbReference type="InterPro" id="IPR010621">
    <property type="entry name" value="DUF1214"/>
</dbReference>
<feature type="domain" description="DUF1214" evidence="2">
    <location>
        <begin position="389"/>
        <end position="493"/>
    </location>
</feature>
<keyword evidence="5" id="KW-1185">Reference proteome</keyword>
<dbReference type="RefSeq" id="XP_064663405.1">
    <property type="nucleotide sequence ID" value="XM_064799078.1"/>
</dbReference>
<evidence type="ECO:0000259" key="3">
    <source>
        <dbReference type="Pfam" id="PF06863"/>
    </source>
</evidence>
<name>A0AAV9PLS0_9PEZI</name>
<protein>
    <submittedName>
        <fullName evidence="4">Uncharacterized protein</fullName>
    </submittedName>
</protein>
<dbReference type="Pfam" id="PF06863">
    <property type="entry name" value="DUF1254"/>
    <property type="match status" value="1"/>
</dbReference>
<keyword evidence="1" id="KW-0812">Transmembrane</keyword>
<organism evidence="4 5">
    <name type="scientific">Saxophila tyrrhenica</name>
    <dbReference type="NCBI Taxonomy" id="1690608"/>
    <lineage>
        <taxon>Eukaryota</taxon>
        <taxon>Fungi</taxon>
        <taxon>Dikarya</taxon>
        <taxon>Ascomycota</taxon>
        <taxon>Pezizomycotina</taxon>
        <taxon>Dothideomycetes</taxon>
        <taxon>Dothideomycetidae</taxon>
        <taxon>Mycosphaerellales</taxon>
        <taxon>Extremaceae</taxon>
        <taxon>Saxophila</taxon>
    </lineage>
</organism>